<protein>
    <submittedName>
        <fullName evidence="2">Uncharacterized protein</fullName>
    </submittedName>
</protein>
<proteinExistence type="predicted"/>
<organism evidence="2 3">
    <name type="scientific">Kibdelosporangium aridum</name>
    <dbReference type="NCBI Taxonomy" id="2030"/>
    <lineage>
        <taxon>Bacteria</taxon>
        <taxon>Bacillati</taxon>
        <taxon>Actinomycetota</taxon>
        <taxon>Actinomycetes</taxon>
        <taxon>Pseudonocardiales</taxon>
        <taxon>Pseudonocardiaceae</taxon>
        <taxon>Kibdelosporangium</taxon>
    </lineage>
</organism>
<sequence>MALALGVAALDSYLHWAIRRVSLKSMARKLASIEVTFGDLVEMGAKSVQARKDEKDDRPAVRARNVLNEKLLTMTFQNARQVEAALTMIGISKCWSRVAEAMPFETTAVELQEKLNSLSHRGKRSFTNETSSGRCGPGPSSVS</sequence>
<evidence type="ECO:0000313" key="3">
    <source>
        <dbReference type="Proteomes" id="UP000287547"/>
    </source>
</evidence>
<comment type="caution">
    <text evidence="2">The sequence shown here is derived from an EMBL/GenBank/DDBJ whole genome shotgun (WGS) entry which is preliminary data.</text>
</comment>
<dbReference type="RefSeq" id="WP_037267865.1">
    <property type="nucleotide sequence ID" value="NZ_QHKI01000011.1"/>
</dbReference>
<name>A0A428ZCA9_KIBAR</name>
<gene>
    <name evidence="2" type="ORF">DMH04_16025</name>
</gene>
<evidence type="ECO:0000313" key="2">
    <source>
        <dbReference type="EMBL" id="RSM85712.1"/>
    </source>
</evidence>
<evidence type="ECO:0000256" key="1">
    <source>
        <dbReference type="SAM" id="MobiDB-lite"/>
    </source>
</evidence>
<feature type="compositionally biased region" description="Polar residues" evidence="1">
    <location>
        <begin position="118"/>
        <end position="133"/>
    </location>
</feature>
<dbReference type="AlphaFoldDB" id="A0A428ZCA9"/>
<reference evidence="2 3" key="1">
    <citation type="submission" date="2018-05" db="EMBL/GenBank/DDBJ databases">
        <title>Evolution of GPA BGCs.</title>
        <authorList>
            <person name="Waglechner N."/>
            <person name="Wright G.D."/>
        </authorList>
    </citation>
    <scope>NUCLEOTIDE SEQUENCE [LARGE SCALE GENOMIC DNA]</scope>
    <source>
        <strain evidence="2 3">A82846</strain>
    </source>
</reference>
<dbReference type="EMBL" id="QHKI01000011">
    <property type="protein sequence ID" value="RSM85712.1"/>
    <property type="molecule type" value="Genomic_DNA"/>
</dbReference>
<dbReference type="OrthoDB" id="291940at2"/>
<dbReference type="Proteomes" id="UP000287547">
    <property type="component" value="Unassembled WGS sequence"/>
</dbReference>
<feature type="region of interest" description="Disordered" evidence="1">
    <location>
        <begin position="118"/>
        <end position="143"/>
    </location>
</feature>
<accession>A0A428ZCA9</accession>